<dbReference type="OrthoDB" id="1098026at2"/>
<reference evidence="1 2" key="1">
    <citation type="submission" date="2016-11" db="EMBL/GenBank/DDBJ databases">
        <authorList>
            <person name="Jaros S."/>
            <person name="Januszkiewicz K."/>
            <person name="Wedrychowicz H."/>
        </authorList>
    </citation>
    <scope>NUCLEOTIDE SEQUENCE [LARGE SCALE GENOMIC DNA]</scope>
    <source>
        <strain evidence="1 2">KHT3</strain>
    </source>
</reference>
<gene>
    <name evidence="1" type="ORF">SAMN05216463_1352</name>
</gene>
<evidence type="ECO:0000313" key="2">
    <source>
        <dbReference type="Proteomes" id="UP000184130"/>
    </source>
</evidence>
<accession>A0A1M6YXX5</accession>
<evidence type="ECO:0000313" key="1">
    <source>
        <dbReference type="EMBL" id="SHL23047.1"/>
    </source>
</evidence>
<organism evidence="1 2">
    <name type="scientific">Xylanibacter ruminicola</name>
    <name type="common">Prevotella ruminicola</name>
    <dbReference type="NCBI Taxonomy" id="839"/>
    <lineage>
        <taxon>Bacteria</taxon>
        <taxon>Pseudomonadati</taxon>
        <taxon>Bacteroidota</taxon>
        <taxon>Bacteroidia</taxon>
        <taxon>Bacteroidales</taxon>
        <taxon>Prevotellaceae</taxon>
        <taxon>Xylanibacter</taxon>
    </lineage>
</organism>
<dbReference type="AlphaFoldDB" id="A0A1M6YXX5"/>
<proteinExistence type="predicted"/>
<protein>
    <submittedName>
        <fullName evidence="1">Uncharacterized protein</fullName>
    </submittedName>
</protein>
<dbReference type="Proteomes" id="UP000184130">
    <property type="component" value="Unassembled WGS sequence"/>
</dbReference>
<sequence length="594" mass="70327">MKDALIVFDQLGDKKSALTTTYIYNALYGKFVKEDLSILTHEEKQKILISMNNVDGYVQEGLNKQIIKMDIYLFCNRHHYYLKSGIVIDREAGDFIFKSHSTKFTESFLEVLRSERIIGLPPEDIRKIFVVIIRHTVEYYDELCWKRYLKIFDYFKSEYELKWHSSIKSIVIQLFGKEDYVVKYFSKMNGDVKVYPTTSTNNREEENFKTSKQIIKKLEVDCSTAPDGFVLPSTLNFALDKLQKFSIDAKLYNDVKNILQEYRTVDKLSLRGYALMVCLAPNREEKIFWLNLLDKQLEQVGEINEKALGILCVEGSIDIERSRGYFERWLNCFREIYITPEKIAQNLSSRQNTLGRRLRMEFSQPDNRRSRKIIKDILLIYSYCNEPFDENNFIDVSIDDAVGMIEEQREIIKERIYKLENARKTIRKSTSNKRNKTMEERNLENDAWKIGDRESIGKWLDYLKMEYGAEMIIRVNKSNKAKAIITKHLRRENNVLKSLLIERYEKVKMFHHSINDKQRVLGEIDMKIMDSLSYIMLFIEKLYQKPNPFDCLISTIQEMMSRIQSHEELGQLSYMLPEEIKNFNYEEQLYSAAD</sequence>
<dbReference type="EMBL" id="FRBD01000035">
    <property type="protein sequence ID" value="SHL23047.1"/>
    <property type="molecule type" value="Genomic_DNA"/>
</dbReference>
<dbReference type="RefSeq" id="WP_073211579.1">
    <property type="nucleotide sequence ID" value="NZ_FRBD01000035.1"/>
</dbReference>
<name>A0A1M6YXX5_XYLRU</name>